<dbReference type="Proteomes" id="UP000545493">
    <property type="component" value="Unassembled WGS sequence"/>
</dbReference>
<accession>A0A7X5UTG6</accession>
<reference evidence="1 2" key="1">
    <citation type="submission" date="2020-03" db="EMBL/GenBank/DDBJ databases">
        <title>Sequencing the genomes of 1000 actinobacteria strains.</title>
        <authorList>
            <person name="Klenk H.-P."/>
        </authorList>
    </citation>
    <scope>NUCLEOTIDE SEQUENCE [LARGE SCALE GENOMIC DNA]</scope>
    <source>
        <strain evidence="1 2">DSM 45685</strain>
    </source>
</reference>
<organism evidence="1 2">
    <name type="scientific">Saccharomonospora amisosensis</name>
    <dbReference type="NCBI Taxonomy" id="1128677"/>
    <lineage>
        <taxon>Bacteria</taxon>
        <taxon>Bacillati</taxon>
        <taxon>Actinomycetota</taxon>
        <taxon>Actinomycetes</taxon>
        <taxon>Pseudonocardiales</taxon>
        <taxon>Pseudonocardiaceae</taxon>
        <taxon>Saccharomonospora</taxon>
    </lineage>
</organism>
<dbReference type="EMBL" id="JAAOYM010000001">
    <property type="protein sequence ID" value="NIJ13815.1"/>
    <property type="molecule type" value="Genomic_DNA"/>
</dbReference>
<evidence type="ECO:0000313" key="1">
    <source>
        <dbReference type="EMBL" id="NIJ13815.1"/>
    </source>
</evidence>
<sequence>MFVPVSYERPDVTREAIGDAIDAGFTHLVLGLSAPFPVGVARWVTDELIATAR</sequence>
<name>A0A7X5UTG6_9PSEU</name>
<gene>
    <name evidence="1" type="ORF">FHU38_004159</name>
</gene>
<comment type="caution">
    <text evidence="1">The sequence shown here is derived from an EMBL/GenBank/DDBJ whole genome shotgun (WGS) entry which is preliminary data.</text>
</comment>
<keyword evidence="2" id="KW-1185">Reference proteome</keyword>
<dbReference type="AlphaFoldDB" id="A0A7X5UTG6"/>
<proteinExistence type="predicted"/>
<evidence type="ECO:0000313" key="2">
    <source>
        <dbReference type="Proteomes" id="UP000545493"/>
    </source>
</evidence>
<evidence type="ECO:0008006" key="3">
    <source>
        <dbReference type="Google" id="ProtNLM"/>
    </source>
</evidence>
<protein>
    <recommendedName>
        <fullName evidence="3">Luciferase-like monooxygenase</fullName>
    </recommendedName>
</protein>